<feature type="compositionally biased region" description="Polar residues" evidence="1">
    <location>
        <begin position="394"/>
        <end position="410"/>
    </location>
</feature>
<dbReference type="InterPro" id="IPR036322">
    <property type="entry name" value="WD40_repeat_dom_sf"/>
</dbReference>
<dbReference type="GO" id="GO:0006261">
    <property type="term" value="P:DNA-templated DNA replication"/>
    <property type="evidence" value="ECO:0000318"/>
    <property type="project" value="GO_Central"/>
</dbReference>
<dbReference type="SMART" id="SM00320">
    <property type="entry name" value="WD40"/>
    <property type="match status" value="5"/>
</dbReference>
<evidence type="ECO:0000313" key="2">
    <source>
        <dbReference type="Proteomes" id="UP000235220"/>
    </source>
</evidence>
<dbReference type="InterPro" id="IPR019775">
    <property type="entry name" value="WD40_repeat_CS"/>
</dbReference>
<gene>
    <name evidence="3" type="primary">LOC108993342</name>
</gene>
<dbReference type="Gene3D" id="2.130.10.10">
    <property type="entry name" value="YVTN repeat-like/Quinoprotein amine dehydrogenase"/>
    <property type="match status" value="2"/>
</dbReference>
<evidence type="ECO:0000313" key="3">
    <source>
        <dbReference type="RefSeq" id="XP_018823802.1"/>
    </source>
</evidence>
<dbReference type="Gramene" id="Jr02_01120_p1">
    <property type="protein sequence ID" value="cds.Jr02_01120_p1"/>
    <property type="gene ID" value="Jr02_01120"/>
</dbReference>
<feature type="region of interest" description="Disordered" evidence="1">
    <location>
        <begin position="473"/>
        <end position="495"/>
    </location>
</feature>
<dbReference type="Proteomes" id="UP000235220">
    <property type="component" value="Chromosome 2"/>
</dbReference>
<name>A0A2I4EWM9_JUGRE</name>
<dbReference type="InterPro" id="IPR001680">
    <property type="entry name" value="WD40_rpt"/>
</dbReference>
<keyword evidence="2" id="KW-1185">Reference proteome</keyword>
<evidence type="ECO:0000256" key="1">
    <source>
        <dbReference type="SAM" id="MobiDB-lite"/>
    </source>
</evidence>
<dbReference type="PROSITE" id="PS50082">
    <property type="entry name" value="WD_REPEATS_2"/>
    <property type="match status" value="3"/>
</dbReference>
<protein>
    <submittedName>
        <fullName evidence="3">Protein ROOT INITIATION DEFECTIVE 3-like isoform X1</fullName>
    </submittedName>
</protein>
<dbReference type="PANTHER" id="PTHR18763">
    <property type="entry name" value="WD-REPEAT PROTEIN 18"/>
    <property type="match status" value="1"/>
</dbReference>
<dbReference type="InterPro" id="IPR045227">
    <property type="entry name" value="WDR18/Ipi3/RID3"/>
</dbReference>
<dbReference type="PROSITE" id="PS50294">
    <property type="entry name" value="WD_REPEATS_REGION"/>
    <property type="match status" value="1"/>
</dbReference>
<dbReference type="RefSeq" id="XP_018823802.1">
    <property type="nucleotide sequence ID" value="XM_018968257.2"/>
</dbReference>
<sequence>MQKKCFRIPIYRCLHRVSHSEDMDKGREALVVCSDKSMGIGITIWDMATGDHLLHIPTSASPAHGFLCLRKQFLVASQIHRNGSIGGGAIFIWALNKPQPPLRSYPVEAIGPLSCTNDGIYLAGGALSGNAHLWEIASGRLLKTWHAHHKSVNCLLFSNDDSLLISGSEDGMICVWSVISLIDMEDSRNLPPLLHYSSEHLSSITSLLTASGSSSSLLVSSSLDGTCKVWDFVTGRLIQTQVYPLGVTASVLHSEEEILFCGCVDGRIFVNKLDIGLLEDSFFVAEDQAVVLKGHNGAITALTISGLGLISASADCTICIWDVVNRMIIRRFNHQKGAVTNMVVIPQSSLLSASNHLGVLNQFHVSLLDKYPQPANSSKGTATLLSLPRSFKGTQTSFDSRSTHSSNQHMSDLEKEQTPAAMQMKVETCIENRMWATRMTKHVMEMNKHLQSRLLDLMQCRLLWPTEIDSTTSKKTKKLKVESILQGAEEPQSST</sequence>
<dbReference type="AlphaFoldDB" id="A0A2I4EWM9"/>
<dbReference type="InterPro" id="IPR015943">
    <property type="entry name" value="WD40/YVTN_repeat-like_dom_sf"/>
</dbReference>
<dbReference type="GeneID" id="108993342"/>
<dbReference type="GO" id="GO:0120330">
    <property type="term" value="C:rixosome complex"/>
    <property type="evidence" value="ECO:0000318"/>
    <property type="project" value="GO_Central"/>
</dbReference>
<feature type="region of interest" description="Disordered" evidence="1">
    <location>
        <begin position="394"/>
        <end position="418"/>
    </location>
</feature>
<dbReference type="OrthoDB" id="756370at2759"/>
<dbReference type="Pfam" id="PF00400">
    <property type="entry name" value="WD40"/>
    <property type="match status" value="3"/>
</dbReference>
<dbReference type="PRINTS" id="PR00320">
    <property type="entry name" value="GPROTEINBRPT"/>
</dbReference>
<dbReference type="STRING" id="51240.A0A2I4EWM9"/>
<reference evidence="3" key="1">
    <citation type="submission" date="2025-08" db="UniProtKB">
        <authorList>
            <consortium name="RefSeq"/>
        </authorList>
    </citation>
    <scope>IDENTIFICATION</scope>
    <source>
        <tissue evidence="3">Leaves</tissue>
    </source>
</reference>
<dbReference type="KEGG" id="jre:108993342"/>
<organism evidence="2 3">
    <name type="scientific">Juglans regia</name>
    <name type="common">English walnut</name>
    <dbReference type="NCBI Taxonomy" id="51240"/>
    <lineage>
        <taxon>Eukaryota</taxon>
        <taxon>Viridiplantae</taxon>
        <taxon>Streptophyta</taxon>
        <taxon>Embryophyta</taxon>
        <taxon>Tracheophyta</taxon>
        <taxon>Spermatophyta</taxon>
        <taxon>Magnoliopsida</taxon>
        <taxon>eudicotyledons</taxon>
        <taxon>Gunneridae</taxon>
        <taxon>Pentapetalae</taxon>
        <taxon>rosids</taxon>
        <taxon>fabids</taxon>
        <taxon>Fagales</taxon>
        <taxon>Juglandaceae</taxon>
        <taxon>Juglans</taxon>
    </lineage>
</organism>
<accession>A0A2I4EWM9</accession>
<dbReference type="GO" id="GO:0005656">
    <property type="term" value="C:nuclear pre-replicative complex"/>
    <property type="evidence" value="ECO:0000318"/>
    <property type="project" value="GO_Central"/>
</dbReference>
<dbReference type="PANTHER" id="PTHR18763:SF4">
    <property type="entry name" value="PROTEIN ROOT INITIATION DEFECTIVE 3-LIKE"/>
    <property type="match status" value="1"/>
</dbReference>
<dbReference type="SUPFAM" id="SSF50978">
    <property type="entry name" value="WD40 repeat-like"/>
    <property type="match status" value="1"/>
</dbReference>
<dbReference type="GO" id="GO:0006364">
    <property type="term" value="P:rRNA processing"/>
    <property type="evidence" value="ECO:0000318"/>
    <property type="project" value="GO_Central"/>
</dbReference>
<proteinExistence type="predicted"/>
<dbReference type="InterPro" id="IPR020472">
    <property type="entry name" value="WD40_PAC1"/>
</dbReference>
<dbReference type="PROSITE" id="PS00678">
    <property type="entry name" value="WD_REPEATS_1"/>
    <property type="match status" value="1"/>
</dbReference>